<dbReference type="STRING" id="401473.BDP_1736"/>
<dbReference type="Proteomes" id="UP000008693">
    <property type="component" value="Chromosome"/>
</dbReference>
<keyword evidence="3" id="KW-1185">Reference proteome</keyword>
<dbReference type="EMBL" id="CP001750">
    <property type="protein sequence ID" value="ADB10326.1"/>
    <property type="molecule type" value="Genomic_DNA"/>
</dbReference>
<gene>
    <name evidence="2" type="ordered locus">BDP_1736</name>
</gene>
<proteinExistence type="predicted"/>
<reference evidence="2 3" key="1">
    <citation type="journal article" date="2009" name="PLoS Genet.">
        <title>The Bifidobacterium dentium Bd1 genome sequence reflects its genetic adaptation to the human oral cavity.</title>
        <authorList>
            <person name="Ventura M."/>
            <person name="Turroni F."/>
            <person name="Zomer A."/>
            <person name="Foroni E."/>
            <person name="Giubellini V."/>
            <person name="Bottacini F."/>
            <person name="Canchaya C."/>
            <person name="Claesson M.J."/>
            <person name="He F."/>
            <person name="Mantzourani M."/>
            <person name="Mulas L."/>
            <person name="Ferrarini A."/>
            <person name="Gao B."/>
            <person name="Delledonne M."/>
            <person name="Henrissat B."/>
            <person name="Coutinho P."/>
            <person name="Oggioni M."/>
            <person name="Gupta R.S."/>
            <person name="Zhang Z."/>
            <person name="Beighton D."/>
            <person name="Fitzgerald G.F."/>
            <person name="O'Toole P.W."/>
            <person name="van Sinderen D."/>
        </authorList>
    </citation>
    <scope>NUCLEOTIDE SEQUENCE [LARGE SCALE GENOMIC DNA]</scope>
    <source>
        <strain evidence="3">ATCC 27534 / DSM 20436 / JCM 1195 / Bd1</strain>
    </source>
</reference>
<dbReference type="AlphaFoldDB" id="D2Q5W1"/>
<evidence type="ECO:0000313" key="2">
    <source>
        <dbReference type="EMBL" id="ADB10326.1"/>
    </source>
</evidence>
<dbReference type="KEGG" id="bde:BDP_1736"/>
<protein>
    <submittedName>
        <fullName evidence="2">Uncharacterized protein</fullName>
    </submittedName>
</protein>
<sequence>MMEGESNLDGFRDYLRLDEYGGSEWAGSGYRKKMYGFANGSYIDADGTVVAVNSNSDASTSAESRLCRLLDADRYTHGERTMLGDVLEKGLIGDFAESYENAEVLPGSGSTFENARKDFRSMLGKLRDMESNPGKDYYEVKGTEPRSTRMHSESRLMQ</sequence>
<dbReference type="RefSeq" id="WP_003839088.1">
    <property type="nucleotide sequence ID" value="NC_013714.1"/>
</dbReference>
<dbReference type="GeneID" id="31606895"/>
<evidence type="ECO:0000313" key="3">
    <source>
        <dbReference type="Proteomes" id="UP000008693"/>
    </source>
</evidence>
<evidence type="ECO:0000256" key="1">
    <source>
        <dbReference type="SAM" id="MobiDB-lite"/>
    </source>
</evidence>
<feature type="compositionally biased region" description="Basic and acidic residues" evidence="1">
    <location>
        <begin position="136"/>
        <end position="158"/>
    </location>
</feature>
<feature type="region of interest" description="Disordered" evidence="1">
    <location>
        <begin position="130"/>
        <end position="158"/>
    </location>
</feature>
<accession>D2Q5W1</accession>
<organism evidence="2 3">
    <name type="scientific">Bifidobacterium dentium (strain ATCC 27534 / DSM 20436 / JCM 1195 / Bd1)</name>
    <dbReference type="NCBI Taxonomy" id="401473"/>
    <lineage>
        <taxon>Bacteria</taxon>
        <taxon>Bacillati</taxon>
        <taxon>Actinomycetota</taxon>
        <taxon>Actinomycetes</taxon>
        <taxon>Bifidobacteriales</taxon>
        <taxon>Bifidobacteriaceae</taxon>
        <taxon>Bifidobacterium</taxon>
    </lineage>
</organism>
<dbReference type="HOGENOM" id="CLU_1666006_0_0_11"/>
<name>D2Q5W1_BIFDB</name>